<feature type="domain" description="Solute-binding protein family 5" evidence="2">
    <location>
        <begin position="88"/>
        <end position="422"/>
    </location>
</feature>
<evidence type="ECO:0000259" key="2">
    <source>
        <dbReference type="Pfam" id="PF00496"/>
    </source>
</evidence>
<dbReference type="Pfam" id="PF00496">
    <property type="entry name" value="SBP_bac_5"/>
    <property type="match status" value="1"/>
</dbReference>
<reference evidence="4" key="1">
    <citation type="submission" date="2016-06" db="EMBL/GenBank/DDBJ databases">
        <authorList>
            <person name="Varghese N."/>
        </authorList>
    </citation>
    <scope>NUCLEOTIDE SEQUENCE [LARGE SCALE GENOMIC DNA]</scope>
    <source>
        <strain evidence="4">DSM 45555</strain>
    </source>
</reference>
<dbReference type="GO" id="GO:1904680">
    <property type="term" value="F:peptide transmembrane transporter activity"/>
    <property type="evidence" value="ECO:0007669"/>
    <property type="project" value="TreeGrafter"/>
</dbReference>
<dbReference type="PANTHER" id="PTHR30290:SF65">
    <property type="entry name" value="MONOACYL PHOSPHATIDYLINOSITOL TETRAMANNOSIDE-BINDING PROTEIN LPQW-RELATED"/>
    <property type="match status" value="1"/>
</dbReference>
<proteinExistence type="predicted"/>
<dbReference type="InterPro" id="IPR000914">
    <property type="entry name" value="SBP_5_dom"/>
</dbReference>
<dbReference type="EMBL" id="FMCV01000025">
    <property type="protein sequence ID" value="SCF41265.1"/>
    <property type="molecule type" value="Genomic_DNA"/>
</dbReference>
<dbReference type="Proteomes" id="UP000198551">
    <property type="component" value="Unassembled WGS sequence"/>
</dbReference>
<dbReference type="AlphaFoldDB" id="A0A1C5A7U0"/>
<dbReference type="CDD" id="cd08503">
    <property type="entry name" value="PBP2_NikA_DppA_OppA_like_17"/>
    <property type="match status" value="1"/>
</dbReference>
<dbReference type="Gene3D" id="3.10.105.10">
    <property type="entry name" value="Dipeptide-binding Protein, Domain 3"/>
    <property type="match status" value="1"/>
</dbReference>
<evidence type="ECO:0000313" key="3">
    <source>
        <dbReference type="EMBL" id="SCF41265.1"/>
    </source>
</evidence>
<evidence type="ECO:0000313" key="4">
    <source>
        <dbReference type="Proteomes" id="UP000198551"/>
    </source>
</evidence>
<protein>
    <submittedName>
        <fullName evidence="3">Peptide/nickel transport system substrate-binding protein</fullName>
    </submittedName>
</protein>
<feature type="chain" id="PRO_5039230180" evidence="1">
    <location>
        <begin position="23"/>
        <end position="500"/>
    </location>
</feature>
<dbReference type="InterPro" id="IPR039424">
    <property type="entry name" value="SBP_5"/>
</dbReference>
<name>A0A1C5A7U0_9ACTN</name>
<dbReference type="Gene3D" id="3.40.190.10">
    <property type="entry name" value="Periplasmic binding protein-like II"/>
    <property type="match status" value="1"/>
</dbReference>
<feature type="signal peptide" evidence="1">
    <location>
        <begin position="1"/>
        <end position="22"/>
    </location>
</feature>
<dbReference type="GO" id="GO:0015833">
    <property type="term" value="P:peptide transport"/>
    <property type="evidence" value="ECO:0007669"/>
    <property type="project" value="TreeGrafter"/>
</dbReference>
<dbReference type="SUPFAM" id="SSF53850">
    <property type="entry name" value="Periplasmic binding protein-like II"/>
    <property type="match status" value="1"/>
</dbReference>
<dbReference type="PROSITE" id="PS51257">
    <property type="entry name" value="PROKAR_LIPOPROTEIN"/>
    <property type="match status" value="1"/>
</dbReference>
<gene>
    <name evidence="3" type="ORF">GA0070215_12536</name>
</gene>
<sequence>MKSTTARNLAAAVTVGALLAAAGCSEGDPAGSSKSAERTLRAAFAGGGSSETLNYLAGPTALDFVRAKLVHAPLCELDPKAPDGVSYGVVETITASEDLKTYTLRVRDGVKFTDGKLLTSADVLYSLRAPMLLKGLPFTMLISRNFDMDAASAPDASTVILPAKSPIADGREVICQTTLAIPDKTTEFTTSTPSSGPFTIESFEPGQSTLLKRNDSYYGQAPALEKIELRSIPDGSARVNALRQGQVDFISAVGPAEAKTLETADGLKVTNSELPYASYLQYTMNIKAKPFDDPRVREAFRLAVDRKRIVQNVYYGRAFVGNDIPALGFPSYNTALAQRGHDPERAKQLLTEAGAAGIKVELTAGPEMPGMVETATLIIEDLKAIGVQATLRELPAGQLFADYPAYLSWPFKAGYTPPAYFEINHAPGTFPDVDALVLTARSAVTGQERLTASHQAQKLLWEKGNQIAPVFVPTINAASDRVDGVRELQFPDLSRVTLRN</sequence>
<accession>A0A1C5A7U0</accession>
<evidence type="ECO:0000256" key="1">
    <source>
        <dbReference type="SAM" id="SignalP"/>
    </source>
</evidence>
<dbReference type="PANTHER" id="PTHR30290">
    <property type="entry name" value="PERIPLASMIC BINDING COMPONENT OF ABC TRANSPORTER"/>
    <property type="match status" value="1"/>
</dbReference>
<keyword evidence="1" id="KW-0732">Signal</keyword>
<keyword evidence="4" id="KW-1185">Reference proteome</keyword>
<dbReference type="RefSeq" id="WP_091050008.1">
    <property type="nucleotide sequence ID" value="NZ_FMCV01000025.1"/>
</dbReference>
<dbReference type="Gene3D" id="3.90.76.10">
    <property type="entry name" value="Dipeptide-binding Protein, Domain 1"/>
    <property type="match status" value="1"/>
</dbReference>
<organism evidence="3 4">
    <name type="scientific">Micromonospora marina</name>
    <dbReference type="NCBI Taxonomy" id="307120"/>
    <lineage>
        <taxon>Bacteria</taxon>
        <taxon>Bacillati</taxon>
        <taxon>Actinomycetota</taxon>
        <taxon>Actinomycetes</taxon>
        <taxon>Micromonosporales</taxon>
        <taxon>Micromonosporaceae</taxon>
        <taxon>Micromonospora</taxon>
    </lineage>
</organism>